<dbReference type="GO" id="GO:0006352">
    <property type="term" value="P:DNA-templated transcription initiation"/>
    <property type="evidence" value="ECO:0007669"/>
    <property type="project" value="InterPro"/>
</dbReference>
<reference evidence="2" key="1">
    <citation type="journal article" date="2014" name="Int. J. Syst. Evol. Microbiol.">
        <title>Complete genome sequence of Corynebacterium casei LMG S-19264T (=DSM 44701T), isolated from a smear-ripened cheese.</title>
        <authorList>
            <consortium name="US DOE Joint Genome Institute (JGI-PGF)"/>
            <person name="Walter F."/>
            <person name="Albersmeier A."/>
            <person name="Kalinowski J."/>
            <person name="Ruckert C."/>
        </authorList>
    </citation>
    <scope>NUCLEOTIDE SEQUENCE</scope>
    <source>
        <strain evidence="2">CGMCC 4.7278</strain>
    </source>
</reference>
<dbReference type="InterPro" id="IPR010982">
    <property type="entry name" value="Lambda_DNA-bd_dom_sf"/>
</dbReference>
<dbReference type="Gene3D" id="1.10.260.40">
    <property type="entry name" value="lambda repressor-like DNA-binding domains"/>
    <property type="match status" value="1"/>
</dbReference>
<name>A0A917V893_9NOCA</name>
<dbReference type="InterPro" id="IPR001387">
    <property type="entry name" value="Cro/C1-type_HTH"/>
</dbReference>
<dbReference type="Proteomes" id="UP000612956">
    <property type="component" value="Unassembled WGS sequence"/>
</dbReference>
<dbReference type="GO" id="GO:0003700">
    <property type="term" value="F:DNA-binding transcription factor activity"/>
    <property type="evidence" value="ECO:0007669"/>
    <property type="project" value="InterPro"/>
</dbReference>
<comment type="caution">
    <text evidence="2">The sequence shown here is derived from an EMBL/GenBank/DDBJ whole genome shotgun (WGS) entry which is preliminary data.</text>
</comment>
<feature type="domain" description="HTH cro/C1-type" evidence="1">
    <location>
        <begin position="45"/>
        <end position="98"/>
    </location>
</feature>
<proteinExistence type="predicted"/>
<organism evidence="2 3">
    <name type="scientific">Nocardia camponoti</name>
    <dbReference type="NCBI Taxonomy" id="1616106"/>
    <lineage>
        <taxon>Bacteria</taxon>
        <taxon>Bacillati</taxon>
        <taxon>Actinomycetota</taxon>
        <taxon>Actinomycetes</taxon>
        <taxon>Mycobacteriales</taxon>
        <taxon>Nocardiaceae</taxon>
        <taxon>Nocardia</taxon>
    </lineage>
</organism>
<gene>
    <name evidence="2" type="ORF">GCM10011591_21400</name>
</gene>
<evidence type="ECO:0000259" key="1">
    <source>
        <dbReference type="PROSITE" id="PS50943"/>
    </source>
</evidence>
<protein>
    <recommendedName>
        <fullName evidence="1">HTH cro/C1-type domain-containing protein</fullName>
    </recommendedName>
</protein>
<keyword evidence="3" id="KW-1185">Reference proteome</keyword>
<dbReference type="Pfam" id="PF01381">
    <property type="entry name" value="HTH_3"/>
    <property type="match status" value="1"/>
</dbReference>
<dbReference type="SMART" id="SM00530">
    <property type="entry name" value="HTH_XRE"/>
    <property type="match status" value="1"/>
</dbReference>
<dbReference type="CDD" id="cd00093">
    <property type="entry name" value="HTH_XRE"/>
    <property type="match status" value="1"/>
</dbReference>
<dbReference type="RefSeq" id="WP_188828757.1">
    <property type="nucleotide sequence ID" value="NZ_BMMW01000002.1"/>
</dbReference>
<evidence type="ECO:0000313" key="3">
    <source>
        <dbReference type="Proteomes" id="UP000612956"/>
    </source>
</evidence>
<reference evidence="2" key="2">
    <citation type="submission" date="2020-09" db="EMBL/GenBank/DDBJ databases">
        <authorList>
            <person name="Sun Q."/>
            <person name="Zhou Y."/>
        </authorList>
    </citation>
    <scope>NUCLEOTIDE SEQUENCE</scope>
    <source>
        <strain evidence="2">CGMCC 4.7278</strain>
    </source>
</reference>
<dbReference type="SUPFAM" id="SSF47413">
    <property type="entry name" value="lambda repressor-like DNA-binding domains"/>
    <property type="match status" value="1"/>
</dbReference>
<sequence>MKGVPWEETKRRARELDPEWDSDERVAAREESLERLRAEQRGYQLAELRKQCGATQAQIADQMGVSQARVSQIEHGQITSIDSVREYILALGGTLDVVARVGDWSVRVA</sequence>
<dbReference type="PROSITE" id="PS00716">
    <property type="entry name" value="SIGMA70_2"/>
    <property type="match status" value="1"/>
</dbReference>
<dbReference type="GO" id="GO:0003677">
    <property type="term" value="F:DNA binding"/>
    <property type="evidence" value="ECO:0007669"/>
    <property type="project" value="InterPro"/>
</dbReference>
<dbReference type="InterPro" id="IPR000943">
    <property type="entry name" value="RNA_pol_sigma70"/>
</dbReference>
<evidence type="ECO:0000313" key="2">
    <source>
        <dbReference type="EMBL" id="GGK49659.1"/>
    </source>
</evidence>
<accession>A0A917V893</accession>
<dbReference type="AlphaFoldDB" id="A0A917V893"/>
<dbReference type="PROSITE" id="PS50943">
    <property type="entry name" value="HTH_CROC1"/>
    <property type="match status" value="1"/>
</dbReference>
<dbReference type="EMBL" id="BMMW01000002">
    <property type="protein sequence ID" value="GGK49659.1"/>
    <property type="molecule type" value="Genomic_DNA"/>
</dbReference>